<keyword evidence="2" id="KW-1185">Reference proteome</keyword>
<reference evidence="2" key="1">
    <citation type="submission" date="2016-10" db="EMBL/GenBank/DDBJ databases">
        <authorList>
            <person name="Varghese N."/>
            <person name="Submissions S."/>
        </authorList>
    </citation>
    <scope>NUCLEOTIDE SEQUENCE [LARGE SCALE GENOMIC DNA]</scope>
    <source>
        <strain evidence="2">S7</strain>
    </source>
</reference>
<dbReference type="STRING" id="1884432.SAMN05518683_102294"/>
<dbReference type="EMBL" id="FOXD01000002">
    <property type="protein sequence ID" value="SFP11278.1"/>
    <property type="molecule type" value="Genomic_DNA"/>
</dbReference>
<dbReference type="Proteomes" id="UP000198892">
    <property type="component" value="Unassembled WGS sequence"/>
</dbReference>
<dbReference type="InterPro" id="IPR019289">
    <property type="entry name" value="Phage_tail_E/E"/>
</dbReference>
<gene>
    <name evidence="1" type="ORF">SAMN05518683_102294</name>
</gene>
<evidence type="ECO:0000313" key="2">
    <source>
        <dbReference type="Proteomes" id="UP000198892"/>
    </source>
</evidence>
<dbReference type="OrthoDB" id="1935314at2"/>
<dbReference type="Pfam" id="PF10109">
    <property type="entry name" value="Phage_TAC_7"/>
    <property type="match status" value="1"/>
</dbReference>
<sequence length="101" mass="11444">MSEEQNQNEYLIEFKKPYQFEGQEYKDVDLSGMENLCAKDLMDADKKFNNSGQTAIMNEMTIGYSCIIASKSTGKPVEFFENLPAPDALKIKRTVMGFLNA</sequence>
<evidence type="ECO:0000313" key="1">
    <source>
        <dbReference type="EMBL" id="SFP11278.1"/>
    </source>
</evidence>
<name>A0A1I5MNX7_9BACI</name>
<protein>
    <submittedName>
        <fullName evidence="1">Phage tail assembly chaperone protein, E, or 41 or 14</fullName>
    </submittedName>
</protein>
<organism evidence="1 2">
    <name type="scientific">Salibacterium halotolerans</name>
    <dbReference type="NCBI Taxonomy" id="1884432"/>
    <lineage>
        <taxon>Bacteria</taxon>
        <taxon>Bacillati</taxon>
        <taxon>Bacillota</taxon>
        <taxon>Bacilli</taxon>
        <taxon>Bacillales</taxon>
        <taxon>Bacillaceae</taxon>
    </lineage>
</organism>
<proteinExistence type="predicted"/>
<accession>A0A1I5MNX7</accession>
<dbReference type="AlphaFoldDB" id="A0A1I5MNX7"/>
<dbReference type="RefSeq" id="WP_093335123.1">
    <property type="nucleotide sequence ID" value="NZ_FOXD01000002.1"/>
</dbReference>